<keyword evidence="3" id="KW-0449">Lipoprotein</keyword>
<dbReference type="Proteomes" id="UP000332594">
    <property type="component" value="Unassembled WGS sequence"/>
</dbReference>
<sequence>MKVNKVMLVAVLGMTAALAGCTSEAQRLASCEAKGVSKDTCYLAEQNKQAALNAAYEKQAMENAASAVQHAQGAKGNVKHFAGMEIKSTSTGITVDGKPAAVIEKEPKATVYQQGLYNFIVYTNGKIAVTENGTFKGYAK</sequence>
<reference evidence="4 6" key="1">
    <citation type="submission" date="2019-03" db="EMBL/GenBank/DDBJ databases">
        <authorList>
            <consortium name="Pathogen Informatics"/>
        </authorList>
    </citation>
    <scope>NUCLEOTIDE SEQUENCE [LARGE SCALE GENOMIC DNA]</scope>
    <source>
        <strain evidence="4 6">NCTC13038</strain>
        <strain evidence="3 5">NCTC9997</strain>
    </source>
</reference>
<dbReference type="EMBL" id="LR134253">
    <property type="protein sequence ID" value="VED48360.1"/>
    <property type="molecule type" value="Genomic_DNA"/>
</dbReference>
<organism evidence="4 6">
    <name type="scientific">Raoultella terrigena</name>
    <name type="common">Klebsiella terrigena</name>
    <dbReference type="NCBI Taxonomy" id="577"/>
    <lineage>
        <taxon>Bacteria</taxon>
        <taxon>Pseudomonadati</taxon>
        <taxon>Pseudomonadota</taxon>
        <taxon>Gammaproteobacteria</taxon>
        <taxon>Enterobacterales</taxon>
        <taxon>Enterobacteriaceae</taxon>
        <taxon>Klebsiella/Raoultella group</taxon>
        <taxon>Raoultella</taxon>
    </lineage>
</organism>
<feature type="chain" id="PRO_5042373420" evidence="1">
    <location>
        <begin position="20"/>
        <end position="140"/>
    </location>
</feature>
<name>A0A485C1Z7_RAOTE</name>
<evidence type="ECO:0000313" key="5">
    <source>
        <dbReference type="Proteomes" id="UP000267630"/>
    </source>
</evidence>
<dbReference type="RefSeq" id="WP_115192207.1">
    <property type="nucleotide sequence ID" value="NZ_BJNO01000003.1"/>
</dbReference>
<dbReference type="Proteomes" id="UP000594500">
    <property type="component" value="Chromosome"/>
</dbReference>
<evidence type="ECO:0000313" key="7">
    <source>
        <dbReference type="Proteomes" id="UP000594500"/>
    </source>
</evidence>
<protein>
    <submittedName>
        <fullName evidence="3">Putative lipoprotein</fullName>
    </submittedName>
</protein>
<evidence type="ECO:0000313" key="2">
    <source>
        <dbReference type="EMBL" id="QPF10206.1"/>
    </source>
</evidence>
<dbReference type="OrthoDB" id="5592783at2"/>
<accession>A0A485C1Z7</accession>
<evidence type="ECO:0000313" key="3">
    <source>
        <dbReference type="EMBL" id="VED48360.1"/>
    </source>
</evidence>
<dbReference type="EMBL" id="CP062916">
    <property type="protein sequence ID" value="QPF10206.1"/>
    <property type="molecule type" value="Genomic_DNA"/>
</dbReference>
<proteinExistence type="predicted"/>
<keyword evidence="5" id="KW-1185">Reference proteome</keyword>
<dbReference type="EMBL" id="CAADJG010000002">
    <property type="protein sequence ID" value="VFS79344.1"/>
    <property type="molecule type" value="Genomic_DNA"/>
</dbReference>
<dbReference type="Proteomes" id="UP000267630">
    <property type="component" value="Chromosome 3"/>
</dbReference>
<gene>
    <name evidence="2" type="ORF">IMO34_07350</name>
    <name evidence="4" type="ORF">NCTC13038_04042</name>
    <name evidence="3" type="ORF">NCTC9997_02006</name>
</gene>
<evidence type="ECO:0000313" key="6">
    <source>
        <dbReference type="Proteomes" id="UP000332594"/>
    </source>
</evidence>
<evidence type="ECO:0000313" key="4">
    <source>
        <dbReference type="EMBL" id="VFS79344.1"/>
    </source>
</evidence>
<feature type="signal peptide" evidence="1">
    <location>
        <begin position="1"/>
        <end position="19"/>
    </location>
</feature>
<dbReference type="PROSITE" id="PS51257">
    <property type="entry name" value="PROKAR_LIPOPROTEIN"/>
    <property type="match status" value="1"/>
</dbReference>
<dbReference type="GeneID" id="57503790"/>
<reference evidence="2 7" key="2">
    <citation type="submission" date="2020-10" db="EMBL/GenBank/DDBJ databases">
        <title>Resistance determinants and their genetic context in bacteria from a longitudinal study of pigs reared under conventional and antibiotic-free husbandry practices.</title>
        <authorList>
            <person name="Poulin-Laprade D."/>
            <person name="Brouard J.-S."/>
            <person name="Gagnon N."/>
            <person name="Turcotte A."/>
            <person name="Langlois A."/>
            <person name="Matte J.J."/>
            <person name="Carrillo C.D."/>
            <person name="Zaheer R."/>
            <person name="McAllister T."/>
            <person name="Topp E."/>
            <person name="Talbot G."/>
        </authorList>
    </citation>
    <scope>NUCLEOTIDE SEQUENCE [LARGE SCALE GENOMIC DNA]</scope>
    <source>
        <strain evidence="2 7">Res13-Abat-PEB01-P1-04-A</strain>
    </source>
</reference>
<dbReference type="AlphaFoldDB" id="A0A485C1Z7"/>
<keyword evidence="1" id="KW-0732">Signal</keyword>
<evidence type="ECO:0000256" key="1">
    <source>
        <dbReference type="SAM" id="SignalP"/>
    </source>
</evidence>